<dbReference type="AlphaFoldDB" id="A0AAI8VDW5"/>
<reference evidence="1" key="1">
    <citation type="submission" date="2023-10" db="EMBL/GenBank/DDBJ databases">
        <authorList>
            <person name="Hackl T."/>
        </authorList>
    </citation>
    <scope>NUCLEOTIDE SEQUENCE</scope>
</reference>
<comment type="caution">
    <text evidence="1">The sequence shown here is derived from an EMBL/GenBank/DDBJ whole genome shotgun (WGS) entry which is preliminary data.</text>
</comment>
<evidence type="ECO:0000313" key="1">
    <source>
        <dbReference type="EMBL" id="CAJ2503093.1"/>
    </source>
</evidence>
<proteinExistence type="predicted"/>
<keyword evidence="2" id="KW-1185">Reference proteome</keyword>
<dbReference type="PANTHER" id="PTHR37535">
    <property type="entry name" value="FLUG DOMAIN PROTEIN"/>
    <property type="match status" value="1"/>
</dbReference>
<accession>A0AAI8VDW5</accession>
<dbReference type="Proteomes" id="UP001295740">
    <property type="component" value="Unassembled WGS sequence"/>
</dbReference>
<dbReference type="EMBL" id="CAUWAG010000004">
    <property type="protein sequence ID" value="CAJ2503093.1"/>
    <property type="molecule type" value="Genomic_DNA"/>
</dbReference>
<gene>
    <name evidence="1" type="ORF">KHLLAP_LOCUS3561</name>
</gene>
<protein>
    <submittedName>
        <fullName evidence="1">Uu.00g104870.m01.CDS01</fullName>
    </submittedName>
</protein>
<dbReference type="InterPro" id="IPR021842">
    <property type="entry name" value="DUF3435"/>
</dbReference>
<dbReference type="Pfam" id="PF11917">
    <property type="entry name" value="DUF3435"/>
    <property type="match status" value="1"/>
</dbReference>
<organism evidence="1 2">
    <name type="scientific">Anthostomella pinea</name>
    <dbReference type="NCBI Taxonomy" id="933095"/>
    <lineage>
        <taxon>Eukaryota</taxon>
        <taxon>Fungi</taxon>
        <taxon>Dikarya</taxon>
        <taxon>Ascomycota</taxon>
        <taxon>Pezizomycotina</taxon>
        <taxon>Sordariomycetes</taxon>
        <taxon>Xylariomycetidae</taxon>
        <taxon>Xylariales</taxon>
        <taxon>Xylariaceae</taxon>
        <taxon>Anthostomella</taxon>
    </lineage>
</organism>
<name>A0AAI8VDW5_9PEZI</name>
<sequence length="194" mass="22126">MAHQDREDQQEVHRGDILEADIVPSNAFQYVDSIQHRYALSTETKDKSPLHVQDLAILLNNHWSRDTEIFPHERFRLQPAMMLIIGAATSSRPTTIRMIGYQDLTFSLFPNGTGRSYLTVKLRLQNTKKGGDRKLPAAYGFREETNLLYCPVIGMIALAIADGAFQGGINSLEKIYSLRVRPSDEWRNRFIFAT</sequence>
<evidence type="ECO:0000313" key="2">
    <source>
        <dbReference type="Proteomes" id="UP001295740"/>
    </source>
</evidence>
<dbReference type="PANTHER" id="PTHR37535:SF3">
    <property type="entry name" value="FLUG DOMAIN-CONTAINING PROTEIN"/>
    <property type="match status" value="1"/>
</dbReference>